<dbReference type="Pfam" id="PF00254">
    <property type="entry name" value="FKBP_C"/>
    <property type="match status" value="1"/>
</dbReference>
<organism evidence="8 9">
    <name type="scientific">Arcticibacterium luteifluviistationis</name>
    <dbReference type="NCBI Taxonomy" id="1784714"/>
    <lineage>
        <taxon>Bacteria</taxon>
        <taxon>Pseudomonadati</taxon>
        <taxon>Bacteroidota</taxon>
        <taxon>Cytophagia</taxon>
        <taxon>Cytophagales</taxon>
        <taxon>Leadbetterellaceae</taxon>
        <taxon>Arcticibacterium</taxon>
    </lineage>
</organism>
<dbReference type="InterPro" id="IPR046357">
    <property type="entry name" value="PPIase_dom_sf"/>
</dbReference>
<dbReference type="OrthoDB" id="979394at2"/>
<dbReference type="PROSITE" id="PS50059">
    <property type="entry name" value="FKBP_PPIASE"/>
    <property type="match status" value="1"/>
</dbReference>
<evidence type="ECO:0000259" key="7">
    <source>
        <dbReference type="PROSITE" id="PS50059"/>
    </source>
</evidence>
<comment type="catalytic activity">
    <reaction evidence="1 5 6">
        <text>[protein]-peptidylproline (omega=180) = [protein]-peptidylproline (omega=0)</text>
        <dbReference type="Rhea" id="RHEA:16237"/>
        <dbReference type="Rhea" id="RHEA-COMP:10747"/>
        <dbReference type="Rhea" id="RHEA-COMP:10748"/>
        <dbReference type="ChEBI" id="CHEBI:83833"/>
        <dbReference type="ChEBI" id="CHEBI:83834"/>
        <dbReference type="EC" id="5.2.1.8"/>
    </reaction>
</comment>
<keyword evidence="9" id="KW-1185">Reference proteome</keyword>
<protein>
    <recommendedName>
        <fullName evidence="6">Peptidyl-prolyl cis-trans isomerase</fullName>
        <ecNumber evidence="6">5.2.1.8</ecNumber>
    </recommendedName>
</protein>
<dbReference type="SUPFAM" id="SSF54534">
    <property type="entry name" value="FKBP-like"/>
    <property type="match status" value="1"/>
</dbReference>
<evidence type="ECO:0000256" key="2">
    <source>
        <dbReference type="ARBA" id="ARBA00006577"/>
    </source>
</evidence>
<dbReference type="GO" id="GO:0003755">
    <property type="term" value="F:peptidyl-prolyl cis-trans isomerase activity"/>
    <property type="evidence" value="ECO:0007669"/>
    <property type="project" value="UniProtKB-UniRule"/>
</dbReference>
<evidence type="ECO:0000256" key="3">
    <source>
        <dbReference type="ARBA" id="ARBA00023110"/>
    </source>
</evidence>
<dbReference type="Gene3D" id="3.10.50.40">
    <property type="match status" value="1"/>
</dbReference>
<evidence type="ECO:0000256" key="6">
    <source>
        <dbReference type="RuleBase" id="RU003915"/>
    </source>
</evidence>
<keyword evidence="3 5" id="KW-0697">Rotamase</keyword>
<dbReference type="InterPro" id="IPR001179">
    <property type="entry name" value="PPIase_FKBP_dom"/>
</dbReference>
<evidence type="ECO:0000256" key="5">
    <source>
        <dbReference type="PROSITE-ProRule" id="PRU00277"/>
    </source>
</evidence>
<dbReference type="EMBL" id="CP029480">
    <property type="protein sequence ID" value="AWV97972.1"/>
    <property type="molecule type" value="Genomic_DNA"/>
</dbReference>
<accession>A0A2Z4G9R3</accession>
<sequence length="197" mass="21886">MTNGVRTFLKRKTKKVLEYYYGYNFNGTGESLYHCHIFVFLKTNKMSMSKVTGFIVLLFSVFLLSCDKDGFSGSEDSQIQQYIESKNIVITEKTDSGLVYILTEENLDGESLETGQIVSVNYAGRLLNDEEFDSGSFSFQLGVGRVVKGFDEGIAKMRVGEKATIIFPSSLGYGNQKQGSIPKNSPLVFDIEVLGAN</sequence>
<reference evidence="8 9" key="1">
    <citation type="submission" date="2018-05" db="EMBL/GenBank/DDBJ databases">
        <title>Complete genome sequence of Arcticibacterium luteifluviistationis SM1504T, a cytophagaceae bacterium isolated from Arctic surface seawater.</title>
        <authorList>
            <person name="Li Y."/>
            <person name="Qin Q.-L."/>
        </authorList>
    </citation>
    <scope>NUCLEOTIDE SEQUENCE [LARGE SCALE GENOMIC DNA]</scope>
    <source>
        <strain evidence="8 9">SM1504</strain>
    </source>
</reference>
<comment type="similarity">
    <text evidence="2 6">Belongs to the FKBP-type PPIase family.</text>
</comment>
<dbReference type="PANTHER" id="PTHR43811">
    <property type="entry name" value="FKBP-TYPE PEPTIDYL-PROLYL CIS-TRANS ISOMERASE FKPA"/>
    <property type="match status" value="1"/>
</dbReference>
<dbReference type="EC" id="5.2.1.8" evidence="6"/>
<dbReference type="AlphaFoldDB" id="A0A2Z4G9R3"/>
<name>A0A2Z4G9R3_9BACT</name>
<evidence type="ECO:0000256" key="4">
    <source>
        <dbReference type="ARBA" id="ARBA00023235"/>
    </source>
</evidence>
<evidence type="ECO:0000256" key="1">
    <source>
        <dbReference type="ARBA" id="ARBA00000971"/>
    </source>
</evidence>
<dbReference type="Proteomes" id="UP000249873">
    <property type="component" value="Chromosome"/>
</dbReference>
<dbReference type="KEGG" id="als:DJ013_07230"/>
<proteinExistence type="inferred from homology"/>
<gene>
    <name evidence="8" type="ORF">DJ013_07230</name>
</gene>
<keyword evidence="4 5" id="KW-0413">Isomerase</keyword>
<feature type="domain" description="PPIase FKBP-type" evidence="7">
    <location>
        <begin position="115"/>
        <end position="197"/>
    </location>
</feature>
<evidence type="ECO:0000313" key="8">
    <source>
        <dbReference type="EMBL" id="AWV97972.1"/>
    </source>
</evidence>
<dbReference type="PANTHER" id="PTHR43811:SF19">
    <property type="entry name" value="39 KDA FK506-BINDING NUCLEAR PROTEIN"/>
    <property type="match status" value="1"/>
</dbReference>
<evidence type="ECO:0000313" key="9">
    <source>
        <dbReference type="Proteomes" id="UP000249873"/>
    </source>
</evidence>